<dbReference type="RefSeq" id="WP_189113564.1">
    <property type="nucleotide sequence ID" value="NZ_BMQC01000004.1"/>
</dbReference>
<reference evidence="3" key="2">
    <citation type="submission" date="2020-09" db="EMBL/GenBank/DDBJ databases">
        <authorList>
            <person name="Sun Q."/>
            <person name="Ohkuma M."/>
        </authorList>
    </citation>
    <scope>NUCLEOTIDE SEQUENCE</scope>
    <source>
        <strain evidence="3">JCM 3091</strain>
    </source>
</reference>
<reference evidence="3" key="1">
    <citation type="journal article" date="2014" name="Int. J. Syst. Evol. Microbiol.">
        <title>Complete genome sequence of Corynebacterium casei LMG S-19264T (=DSM 44701T), isolated from a smear-ripened cheese.</title>
        <authorList>
            <consortium name="US DOE Joint Genome Institute (JGI-PGF)"/>
            <person name="Walter F."/>
            <person name="Albersmeier A."/>
            <person name="Kalinowski J."/>
            <person name="Ruckert C."/>
        </authorList>
    </citation>
    <scope>NUCLEOTIDE SEQUENCE</scope>
    <source>
        <strain evidence="3">JCM 3091</strain>
    </source>
</reference>
<keyword evidence="4" id="KW-1185">Reference proteome</keyword>
<evidence type="ECO:0000256" key="1">
    <source>
        <dbReference type="SAM" id="MobiDB-lite"/>
    </source>
</evidence>
<dbReference type="PROSITE" id="PS51257">
    <property type="entry name" value="PROKAR_LIPOPROTEIN"/>
    <property type="match status" value="1"/>
</dbReference>
<name>A0A8J3BNP1_9ACTN</name>
<feature type="compositionally biased region" description="Low complexity" evidence="1">
    <location>
        <begin position="75"/>
        <end position="87"/>
    </location>
</feature>
<gene>
    <name evidence="3" type="ORF">GCM10010124_15880</name>
</gene>
<sequence>MIRGVAAAAVTLVFAGGCGADTPPDAYTPASAYTPTSATTPAGGGVPAPRSTAATAVDADPPPGGAGDGSGVGVLGPSDGRAGPAAAGSGGRAGACPAAAVLLAALRTDAPLYAAVGRPARLTAVTCADAYAFADVTRDTFAVFHAADATWRPLNAGTARVCADVVPHRTRTHEPRCTRLTRCTR</sequence>
<organism evidence="3 4">
    <name type="scientific">Pilimelia terevasa</name>
    <dbReference type="NCBI Taxonomy" id="53372"/>
    <lineage>
        <taxon>Bacteria</taxon>
        <taxon>Bacillati</taxon>
        <taxon>Actinomycetota</taxon>
        <taxon>Actinomycetes</taxon>
        <taxon>Micromonosporales</taxon>
        <taxon>Micromonosporaceae</taxon>
        <taxon>Pilimelia</taxon>
    </lineage>
</organism>
<feature type="compositionally biased region" description="Gly residues" evidence="1">
    <location>
        <begin position="65"/>
        <end position="74"/>
    </location>
</feature>
<dbReference type="EMBL" id="BMQC01000004">
    <property type="protein sequence ID" value="GGK24204.1"/>
    <property type="molecule type" value="Genomic_DNA"/>
</dbReference>
<evidence type="ECO:0000313" key="3">
    <source>
        <dbReference type="EMBL" id="GGK24204.1"/>
    </source>
</evidence>
<feature type="chain" id="PRO_5035304421" evidence="2">
    <location>
        <begin position="21"/>
        <end position="185"/>
    </location>
</feature>
<evidence type="ECO:0000313" key="4">
    <source>
        <dbReference type="Proteomes" id="UP000662200"/>
    </source>
</evidence>
<dbReference type="AlphaFoldDB" id="A0A8J3BNP1"/>
<keyword evidence="2" id="KW-0732">Signal</keyword>
<accession>A0A8J3BNP1</accession>
<dbReference type="Proteomes" id="UP000662200">
    <property type="component" value="Unassembled WGS sequence"/>
</dbReference>
<proteinExistence type="predicted"/>
<protein>
    <submittedName>
        <fullName evidence="3">Uncharacterized protein</fullName>
    </submittedName>
</protein>
<feature type="region of interest" description="Disordered" evidence="1">
    <location>
        <begin position="38"/>
        <end position="89"/>
    </location>
</feature>
<feature type="compositionally biased region" description="Low complexity" evidence="1">
    <location>
        <begin position="38"/>
        <end position="59"/>
    </location>
</feature>
<comment type="caution">
    <text evidence="3">The sequence shown here is derived from an EMBL/GenBank/DDBJ whole genome shotgun (WGS) entry which is preliminary data.</text>
</comment>
<evidence type="ECO:0000256" key="2">
    <source>
        <dbReference type="SAM" id="SignalP"/>
    </source>
</evidence>
<feature type="signal peptide" evidence="2">
    <location>
        <begin position="1"/>
        <end position="20"/>
    </location>
</feature>